<feature type="region of interest" description="Disordered" evidence="1">
    <location>
        <begin position="65"/>
        <end position="88"/>
    </location>
</feature>
<feature type="compositionally biased region" description="Basic and acidic residues" evidence="1">
    <location>
        <begin position="67"/>
        <end position="87"/>
    </location>
</feature>
<sequence length="178" mass="20768">MTENDDKEHIKNVFEKDWVVDPALSHSRALHIFSKPERPKKYVSKEDREYSLTWFPQEAWAVSEVSAPDRRQQYEKGSDGSRSEKPNLSHVYSMKSNTDVSFKSEKEEKISQEWGFKEASTAQLMLKRAQKMKSKQAKHKKMLDPAVRLALFKNNENKHAPVMPPKKAQPTKIEYFRG</sequence>
<dbReference type="EMBL" id="CAUEEQ010002525">
    <property type="protein sequence ID" value="CAJ0922983.1"/>
    <property type="molecule type" value="Genomic_DNA"/>
</dbReference>
<evidence type="ECO:0000313" key="2">
    <source>
        <dbReference type="EMBL" id="CAJ0922983.1"/>
    </source>
</evidence>
<dbReference type="Proteomes" id="UP001176940">
    <property type="component" value="Unassembled WGS sequence"/>
</dbReference>
<accession>A0ABN9KVR7</accession>
<reference evidence="2" key="1">
    <citation type="submission" date="2023-07" db="EMBL/GenBank/DDBJ databases">
        <authorList>
            <person name="Stuckert A."/>
        </authorList>
    </citation>
    <scope>NUCLEOTIDE SEQUENCE</scope>
</reference>
<proteinExistence type="predicted"/>
<comment type="caution">
    <text evidence="2">The sequence shown here is derived from an EMBL/GenBank/DDBJ whole genome shotgun (WGS) entry which is preliminary data.</text>
</comment>
<feature type="non-terminal residue" evidence="2">
    <location>
        <position position="178"/>
    </location>
</feature>
<organism evidence="2 3">
    <name type="scientific">Ranitomeya imitator</name>
    <name type="common">mimic poison frog</name>
    <dbReference type="NCBI Taxonomy" id="111125"/>
    <lineage>
        <taxon>Eukaryota</taxon>
        <taxon>Metazoa</taxon>
        <taxon>Chordata</taxon>
        <taxon>Craniata</taxon>
        <taxon>Vertebrata</taxon>
        <taxon>Euteleostomi</taxon>
        <taxon>Amphibia</taxon>
        <taxon>Batrachia</taxon>
        <taxon>Anura</taxon>
        <taxon>Neobatrachia</taxon>
        <taxon>Hyloidea</taxon>
        <taxon>Dendrobatidae</taxon>
        <taxon>Dendrobatinae</taxon>
        <taxon>Ranitomeya</taxon>
    </lineage>
</organism>
<name>A0ABN9KVR7_9NEOB</name>
<gene>
    <name evidence="2" type="ORF">RIMI_LOCUS1888081</name>
</gene>
<evidence type="ECO:0000313" key="3">
    <source>
        <dbReference type="Proteomes" id="UP001176940"/>
    </source>
</evidence>
<keyword evidence="3" id="KW-1185">Reference proteome</keyword>
<evidence type="ECO:0000256" key="1">
    <source>
        <dbReference type="SAM" id="MobiDB-lite"/>
    </source>
</evidence>
<protein>
    <submittedName>
        <fullName evidence="2">Uncharacterized protein</fullName>
    </submittedName>
</protein>